<comment type="caution">
    <text evidence="2">The sequence shown here is derived from an EMBL/GenBank/DDBJ whole genome shotgun (WGS) entry which is preliminary data.</text>
</comment>
<evidence type="ECO:0008006" key="4">
    <source>
        <dbReference type="Google" id="ProtNLM"/>
    </source>
</evidence>
<gene>
    <name evidence="2" type="ORF">EDD18DRAFT_1205617</name>
</gene>
<dbReference type="Gene3D" id="3.50.50.60">
    <property type="entry name" value="FAD/NAD(P)-binding domain"/>
    <property type="match status" value="1"/>
</dbReference>
<evidence type="ECO:0000313" key="2">
    <source>
        <dbReference type="EMBL" id="KAK0480405.1"/>
    </source>
</evidence>
<evidence type="ECO:0000313" key="3">
    <source>
        <dbReference type="Proteomes" id="UP001175228"/>
    </source>
</evidence>
<name>A0AA39UIN0_9AGAR</name>
<dbReference type="Proteomes" id="UP001175228">
    <property type="component" value="Unassembled WGS sequence"/>
</dbReference>
<dbReference type="InterPro" id="IPR012132">
    <property type="entry name" value="GMC_OxRdtase"/>
</dbReference>
<proteinExistence type="inferred from homology"/>
<dbReference type="AlphaFoldDB" id="A0AA39UIN0"/>
<reference evidence="2" key="1">
    <citation type="submission" date="2023-06" db="EMBL/GenBank/DDBJ databases">
        <authorList>
            <consortium name="Lawrence Berkeley National Laboratory"/>
            <person name="Ahrendt S."/>
            <person name="Sahu N."/>
            <person name="Indic B."/>
            <person name="Wong-Bajracharya J."/>
            <person name="Merenyi Z."/>
            <person name="Ke H.-M."/>
            <person name="Monk M."/>
            <person name="Kocsube S."/>
            <person name="Drula E."/>
            <person name="Lipzen A."/>
            <person name="Balint B."/>
            <person name="Henrissat B."/>
            <person name="Andreopoulos B."/>
            <person name="Martin F.M."/>
            <person name="Harder C.B."/>
            <person name="Rigling D."/>
            <person name="Ford K.L."/>
            <person name="Foster G.D."/>
            <person name="Pangilinan J."/>
            <person name="Papanicolaou A."/>
            <person name="Barry K."/>
            <person name="LaButti K."/>
            <person name="Viragh M."/>
            <person name="Koriabine M."/>
            <person name="Yan M."/>
            <person name="Riley R."/>
            <person name="Champramary S."/>
            <person name="Plett K.L."/>
            <person name="Tsai I.J."/>
            <person name="Slot J."/>
            <person name="Sipos G."/>
            <person name="Plett J."/>
            <person name="Nagy L.G."/>
            <person name="Grigoriev I.V."/>
        </authorList>
    </citation>
    <scope>NUCLEOTIDE SEQUENCE</scope>
    <source>
        <strain evidence="2">HWK02</strain>
    </source>
</reference>
<dbReference type="GO" id="GO:0050660">
    <property type="term" value="F:flavin adenine dinucleotide binding"/>
    <property type="evidence" value="ECO:0007669"/>
    <property type="project" value="InterPro"/>
</dbReference>
<keyword evidence="3" id="KW-1185">Reference proteome</keyword>
<evidence type="ECO:0000256" key="1">
    <source>
        <dbReference type="ARBA" id="ARBA00010790"/>
    </source>
</evidence>
<dbReference type="PANTHER" id="PTHR11552:SF78">
    <property type="entry name" value="GLUCOSE-METHANOL-CHOLINE OXIDOREDUCTASE N-TERMINAL DOMAIN-CONTAINING PROTEIN"/>
    <property type="match status" value="1"/>
</dbReference>
<dbReference type="SUPFAM" id="SSF51905">
    <property type="entry name" value="FAD/NAD(P)-binding domain"/>
    <property type="match status" value="1"/>
</dbReference>
<organism evidence="2 3">
    <name type="scientific">Armillaria luteobubalina</name>
    <dbReference type="NCBI Taxonomy" id="153913"/>
    <lineage>
        <taxon>Eukaryota</taxon>
        <taxon>Fungi</taxon>
        <taxon>Dikarya</taxon>
        <taxon>Basidiomycota</taxon>
        <taxon>Agaricomycotina</taxon>
        <taxon>Agaricomycetes</taxon>
        <taxon>Agaricomycetidae</taxon>
        <taxon>Agaricales</taxon>
        <taxon>Marasmiineae</taxon>
        <taxon>Physalacriaceae</taxon>
        <taxon>Armillaria</taxon>
    </lineage>
</organism>
<dbReference type="GO" id="GO:0016491">
    <property type="term" value="F:oxidoreductase activity"/>
    <property type="evidence" value="ECO:0007669"/>
    <property type="project" value="TreeGrafter"/>
</dbReference>
<comment type="similarity">
    <text evidence="1">Belongs to the GMC oxidoreductase family.</text>
</comment>
<accession>A0AA39UIN0</accession>
<dbReference type="InterPro" id="IPR036188">
    <property type="entry name" value="FAD/NAD-bd_sf"/>
</dbReference>
<dbReference type="EMBL" id="JAUEPU010000081">
    <property type="protein sequence ID" value="KAK0480405.1"/>
    <property type="molecule type" value="Genomic_DNA"/>
</dbReference>
<sequence length="134" mass="14587">MFDGRWVKNVIFEGTRAVGVEYTVYAVRASRLVVASAGVMGSSLILERPGIGATSILGKFSIDQVADFPGVGKVYGESLDHPFLITPYIVDANTVTTEALSGKDPELWGKFKSLMLDARNNHNDLTSLPELLRQ</sequence>
<protein>
    <recommendedName>
        <fullName evidence="4">Glucose-methanol-choline oxidoreductase N-terminal domain-containing protein</fullName>
    </recommendedName>
</protein>
<dbReference type="PANTHER" id="PTHR11552">
    <property type="entry name" value="GLUCOSE-METHANOL-CHOLINE GMC OXIDOREDUCTASE"/>
    <property type="match status" value="1"/>
</dbReference>